<proteinExistence type="predicted"/>
<sequence length="272" mass="29308">MSFNKVLSDIFDRKVNVGSLSEEAEREAIAAAKAGDSEATVRLMYAYAPALRSAAGKFSNAGGGHDAVQTADREDIQAAITTAFFEAVKAFDPETQTRLGASLNAALRPSELTGVLSGPVAFTVPHRTLSRFYSILRKADGNPFEAVKIARDHHMSPEVFLAVLSAVRNVESYDAADSSEDEGRLGDLLSKADEAQPLWDASTVEEDAELVKAAFAAVNDLEKTVCEMTYGFTDYDPIPDAEIGHRLGFSRAKAQRTRSSALAKMREALAVE</sequence>
<dbReference type="Proteomes" id="UP001200073">
    <property type="component" value="Segment"/>
</dbReference>
<dbReference type="RefSeq" id="YP_010677747.1">
    <property type="nucleotide sequence ID" value="NC_071025.1"/>
</dbReference>
<name>A0AA49B3C7_9CAUD</name>
<keyword evidence="2" id="KW-1185">Reference proteome</keyword>
<dbReference type="InterPro" id="IPR013324">
    <property type="entry name" value="RNA_pol_sigma_r3/r4-like"/>
</dbReference>
<organism evidence="1 2">
    <name type="scientific">Arthrobacter phage Amyev</name>
    <dbReference type="NCBI Taxonomy" id="2832315"/>
    <lineage>
        <taxon>Viruses</taxon>
        <taxon>Duplodnaviria</taxon>
        <taxon>Heunggongvirae</taxon>
        <taxon>Uroviricota</taxon>
        <taxon>Caudoviricetes</taxon>
        <taxon>Casidaviridae</taxon>
        <taxon>Yangvirus</taxon>
        <taxon>Yangvirus amyev</taxon>
    </lineage>
</organism>
<evidence type="ECO:0000313" key="2">
    <source>
        <dbReference type="Proteomes" id="UP001200073"/>
    </source>
</evidence>
<dbReference type="EMBL" id="OL549191">
    <property type="protein sequence ID" value="UIW13459.1"/>
    <property type="molecule type" value="Genomic_DNA"/>
</dbReference>
<evidence type="ECO:0000313" key="1">
    <source>
        <dbReference type="EMBL" id="UIW13459.1"/>
    </source>
</evidence>
<dbReference type="SUPFAM" id="SSF88946">
    <property type="entry name" value="Sigma2 domain of RNA polymerase sigma factors"/>
    <property type="match status" value="1"/>
</dbReference>
<dbReference type="SUPFAM" id="SSF88659">
    <property type="entry name" value="Sigma3 and sigma4 domains of RNA polymerase sigma factors"/>
    <property type="match status" value="1"/>
</dbReference>
<protein>
    <submittedName>
        <fullName evidence="1">DNA binding protein</fullName>
    </submittedName>
</protein>
<gene>
    <name evidence="1" type="primary">44</name>
    <name evidence="1" type="ORF">SEA_AMYEV_44</name>
</gene>
<dbReference type="GeneID" id="77954131"/>
<accession>A0AA49B3C7</accession>
<dbReference type="InterPro" id="IPR013325">
    <property type="entry name" value="RNA_pol_sigma_r2"/>
</dbReference>
<dbReference type="KEGG" id="vg:77954131"/>
<reference evidence="1" key="1">
    <citation type="submission" date="2021-11" db="EMBL/GenBank/DDBJ databases">
        <authorList>
            <person name="Furlong K.P."/>
            <person name="Ghanmi N."/>
            <person name="Islam M.S."/>
            <person name="Jung D."/>
            <person name="Madani M.T."/>
            <person name="Petrova A."/>
            <person name="Ristovski M."/>
            <person name="Salikini A."/>
            <person name="Uppal M."/>
            <person name="Tran A."/>
            <person name="Tremblay V."/>
            <person name="Williams E."/>
            <person name="Giles L."/>
            <person name="McCarthy L."/>
            <person name="Wheaton K.A."/>
            <person name="Chan K."/>
            <person name="Rudner A.D."/>
            <person name="Beyer A.R."/>
            <person name="Chong R.A."/>
            <person name="Edgington N.P."/>
            <person name="Freise A.C."/>
            <person name="Garcia Costas A.M."/>
            <person name="Gibb B.P."/>
            <person name="Klyczek K.K."/>
            <person name="Swerdlow S.J."/>
            <person name="Garlena R.A."/>
            <person name="Russell D.A."/>
            <person name="Jacobs-Sera D."/>
            <person name="Hatfull G.F."/>
        </authorList>
    </citation>
    <scope>NUCLEOTIDE SEQUENCE</scope>
</reference>
<dbReference type="GO" id="GO:0003700">
    <property type="term" value="F:DNA-binding transcription factor activity"/>
    <property type="evidence" value="ECO:0007669"/>
    <property type="project" value="InterPro"/>
</dbReference>
<dbReference type="GO" id="GO:0006352">
    <property type="term" value="P:DNA-templated transcription initiation"/>
    <property type="evidence" value="ECO:0007669"/>
    <property type="project" value="InterPro"/>
</dbReference>
<dbReference type="Gene3D" id="1.20.140.160">
    <property type="match status" value="1"/>
</dbReference>